<evidence type="ECO:0000256" key="1">
    <source>
        <dbReference type="SAM" id="Phobius"/>
    </source>
</evidence>
<dbReference type="EMBL" id="GDID01007732">
    <property type="protein sequence ID" value="JAP88874.1"/>
    <property type="molecule type" value="Transcribed_RNA"/>
</dbReference>
<feature type="transmembrane region" description="Helical" evidence="1">
    <location>
        <begin position="309"/>
        <end position="331"/>
    </location>
</feature>
<keyword evidence="1" id="KW-1133">Transmembrane helix</keyword>
<organism evidence="2">
    <name type="scientific">Trepomonas sp. PC1</name>
    <dbReference type="NCBI Taxonomy" id="1076344"/>
    <lineage>
        <taxon>Eukaryota</taxon>
        <taxon>Metamonada</taxon>
        <taxon>Diplomonadida</taxon>
        <taxon>Hexamitidae</taxon>
        <taxon>Hexamitinae</taxon>
        <taxon>Trepomonas</taxon>
    </lineage>
</organism>
<keyword evidence="1" id="KW-0472">Membrane</keyword>
<sequence>SIRPFGHISEEIKVTCEIDSEIQCKSVNCYAKLIGKQNNRLVYGVSATFFDLDERYTNKISIIELINNTEVDQLSLFIYRTLKNPLKLKIQYAIPNQVENISMCPGAIYCNHTSDIQFNHSLVQIYNLSQLHKQHNQRSFIKLMESEYEQQTNNNTIDVFSEFYTKYTSKVIELNKMMYCLSCQKLSHNEYSVLKNEIYIQFDKDHAHVSEFKDMFEDLQTDMAMSMQRGMSAVPLWQFRFENYLSQLSTFGSINQFRFLIDDEQTNGVKFVKSQSGIDTVELLKQVEKLDFFKVKIEEDDSFSIGKQIALGISALGILVLITHAIALPIYEK</sequence>
<proteinExistence type="predicted"/>
<feature type="non-terminal residue" evidence="2">
    <location>
        <position position="1"/>
    </location>
</feature>
<reference evidence="2" key="1">
    <citation type="submission" date="2015-07" db="EMBL/GenBank/DDBJ databases">
        <title>Adaptation to a free-living lifestyle via gene acquisitions in the diplomonad Trepomonas sp. PC1.</title>
        <authorList>
            <person name="Xu F."/>
            <person name="Jerlstrom-Hultqvist J."/>
            <person name="Kolisko M."/>
            <person name="Simpson A.G.B."/>
            <person name="Roger A.J."/>
            <person name="Svard S.G."/>
            <person name="Andersson J.O."/>
        </authorList>
    </citation>
    <scope>NUCLEOTIDE SEQUENCE</scope>
    <source>
        <strain evidence="2">PC1</strain>
    </source>
</reference>
<dbReference type="AlphaFoldDB" id="A0A146JZE2"/>
<keyword evidence="1" id="KW-0812">Transmembrane</keyword>
<protein>
    <submittedName>
        <fullName evidence="2">Uncharacterized protein</fullName>
    </submittedName>
</protein>
<gene>
    <name evidence="2" type="ORF">TPC1_31631</name>
</gene>
<name>A0A146JZE2_9EUKA</name>
<evidence type="ECO:0000313" key="2">
    <source>
        <dbReference type="EMBL" id="JAP88874.1"/>
    </source>
</evidence>
<accession>A0A146JZE2</accession>
<feature type="non-terminal residue" evidence="2">
    <location>
        <position position="333"/>
    </location>
</feature>